<evidence type="ECO:0000313" key="2">
    <source>
        <dbReference type="EMBL" id="KZT39718.1"/>
    </source>
</evidence>
<feature type="region of interest" description="Disordered" evidence="1">
    <location>
        <begin position="1"/>
        <end position="52"/>
    </location>
</feature>
<sequence length="125" mass="13607">MSDQSLLHSEQKSHPPSTPSKMRTPAPTSSRGHDSSRIHALSSSSSCSSSSHRTRIFSTSFSLSILALSVSHSPGTFVNPSSHTISLLSSHASFHHNPTSQHDYYFDSKHGRIISQNSIDSMESK</sequence>
<dbReference type="EMBL" id="KV428042">
    <property type="protein sequence ID" value="KZT39718.1"/>
    <property type="molecule type" value="Genomic_DNA"/>
</dbReference>
<proteinExistence type="predicted"/>
<feature type="compositionally biased region" description="Low complexity" evidence="1">
    <location>
        <begin position="38"/>
        <end position="52"/>
    </location>
</feature>
<name>A0A166ELE8_9AGAM</name>
<protein>
    <submittedName>
        <fullName evidence="2">Uncharacterized protein</fullName>
    </submittedName>
</protein>
<gene>
    <name evidence="2" type="ORF">SISSUDRAFT_588949</name>
</gene>
<accession>A0A166ELE8</accession>
<dbReference type="AlphaFoldDB" id="A0A166ELE8"/>
<evidence type="ECO:0000256" key="1">
    <source>
        <dbReference type="SAM" id="MobiDB-lite"/>
    </source>
</evidence>
<organism evidence="2 3">
    <name type="scientific">Sistotremastrum suecicum HHB10207 ss-3</name>
    <dbReference type="NCBI Taxonomy" id="1314776"/>
    <lineage>
        <taxon>Eukaryota</taxon>
        <taxon>Fungi</taxon>
        <taxon>Dikarya</taxon>
        <taxon>Basidiomycota</taxon>
        <taxon>Agaricomycotina</taxon>
        <taxon>Agaricomycetes</taxon>
        <taxon>Sistotremastrales</taxon>
        <taxon>Sistotremastraceae</taxon>
        <taxon>Sistotremastrum</taxon>
    </lineage>
</organism>
<keyword evidence="3" id="KW-1185">Reference proteome</keyword>
<reference evidence="2 3" key="1">
    <citation type="journal article" date="2016" name="Mol. Biol. Evol.">
        <title>Comparative Genomics of Early-Diverging Mushroom-Forming Fungi Provides Insights into the Origins of Lignocellulose Decay Capabilities.</title>
        <authorList>
            <person name="Nagy L.G."/>
            <person name="Riley R."/>
            <person name="Tritt A."/>
            <person name="Adam C."/>
            <person name="Daum C."/>
            <person name="Floudas D."/>
            <person name="Sun H."/>
            <person name="Yadav J.S."/>
            <person name="Pangilinan J."/>
            <person name="Larsson K.H."/>
            <person name="Matsuura K."/>
            <person name="Barry K."/>
            <person name="Labutti K."/>
            <person name="Kuo R."/>
            <person name="Ohm R.A."/>
            <person name="Bhattacharya S.S."/>
            <person name="Shirouzu T."/>
            <person name="Yoshinaga Y."/>
            <person name="Martin F.M."/>
            <person name="Grigoriev I.V."/>
            <person name="Hibbett D.S."/>
        </authorList>
    </citation>
    <scope>NUCLEOTIDE SEQUENCE [LARGE SCALE GENOMIC DNA]</scope>
    <source>
        <strain evidence="2 3">HHB10207 ss-3</strain>
    </source>
</reference>
<evidence type="ECO:0000313" key="3">
    <source>
        <dbReference type="Proteomes" id="UP000076798"/>
    </source>
</evidence>
<dbReference type="Proteomes" id="UP000076798">
    <property type="component" value="Unassembled WGS sequence"/>
</dbReference>